<dbReference type="AlphaFoldDB" id="A0A1I7N486"/>
<evidence type="ECO:0000313" key="2">
    <source>
        <dbReference type="Proteomes" id="UP000199423"/>
    </source>
</evidence>
<reference evidence="2" key="1">
    <citation type="submission" date="2016-10" db="EMBL/GenBank/DDBJ databases">
        <authorList>
            <person name="Varghese N."/>
            <person name="Submissions S."/>
        </authorList>
    </citation>
    <scope>NUCLEOTIDE SEQUENCE [LARGE SCALE GENOMIC DNA]</scope>
    <source>
        <strain evidence="2">DSM 1565</strain>
    </source>
</reference>
<dbReference type="STRING" id="51670.SAMN04488557_1257"/>
<evidence type="ECO:0000313" key="1">
    <source>
        <dbReference type="EMBL" id="SFV29462.1"/>
    </source>
</evidence>
<protein>
    <submittedName>
        <fullName evidence="1">Uncharacterized protein</fullName>
    </submittedName>
</protein>
<accession>A0A1I7N486</accession>
<name>A0A1I7N486_9HYPH</name>
<organism evidence="1 2">
    <name type="scientific">Hyphomicrobium facile</name>
    <dbReference type="NCBI Taxonomy" id="51670"/>
    <lineage>
        <taxon>Bacteria</taxon>
        <taxon>Pseudomonadati</taxon>
        <taxon>Pseudomonadota</taxon>
        <taxon>Alphaproteobacteria</taxon>
        <taxon>Hyphomicrobiales</taxon>
        <taxon>Hyphomicrobiaceae</taxon>
        <taxon>Hyphomicrobium</taxon>
    </lineage>
</organism>
<keyword evidence="2" id="KW-1185">Reference proteome</keyword>
<gene>
    <name evidence="1" type="ORF">SAMN04488557_1257</name>
</gene>
<proteinExistence type="predicted"/>
<dbReference type="Proteomes" id="UP000199423">
    <property type="component" value="Unassembled WGS sequence"/>
</dbReference>
<sequence>MDRSQLRAGASDGVKVSAGSDDALTFALNPISDVGCSVTERLTNAVDQLQLLKYSVRSRGGRRE</sequence>
<dbReference type="EMBL" id="FPCH01000001">
    <property type="protein sequence ID" value="SFV29462.1"/>
    <property type="molecule type" value="Genomic_DNA"/>
</dbReference>